<reference evidence="11 12" key="1">
    <citation type="journal article" date="2012" name="Genome Biol.">
        <title>The genome of the polar eukaryotic microalga coccomyxa subellipsoidea reveals traits of cold adaptation.</title>
        <authorList>
            <person name="Blanc G."/>
            <person name="Agarkova I."/>
            <person name="Grimwood J."/>
            <person name="Kuo A."/>
            <person name="Brueggeman A."/>
            <person name="Dunigan D."/>
            <person name="Gurnon J."/>
            <person name="Ladunga I."/>
            <person name="Lindquist E."/>
            <person name="Lucas S."/>
            <person name="Pangilinan J."/>
            <person name="Proschold T."/>
            <person name="Salamov A."/>
            <person name="Schmutz J."/>
            <person name="Weeks D."/>
            <person name="Yamada T."/>
            <person name="Claverie J.M."/>
            <person name="Grigoriev I."/>
            <person name="Van Etten J."/>
            <person name="Lomsadze A."/>
            <person name="Borodovsky M."/>
        </authorList>
    </citation>
    <scope>NUCLEOTIDE SEQUENCE [LARGE SCALE GENOMIC DNA]</scope>
    <source>
        <strain evidence="11 12">C-169</strain>
    </source>
</reference>
<dbReference type="GO" id="GO:0005634">
    <property type="term" value="C:nucleus"/>
    <property type="evidence" value="ECO:0007669"/>
    <property type="project" value="UniProtKB-SubCell"/>
</dbReference>
<evidence type="ECO:0000313" key="12">
    <source>
        <dbReference type="Proteomes" id="UP000007264"/>
    </source>
</evidence>
<comment type="subcellular location">
    <subcellularLocation>
        <location evidence="2">Cytoplasm</location>
    </subcellularLocation>
    <subcellularLocation>
        <location evidence="1">Nucleus</location>
    </subcellularLocation>
</comment>
<evidence type="ECO:0000256" key="6">
    <source>
        <dbReference type="ARBA" id="ARBA00023015"/>
    </source>
</evidence>
<dbReference type="RefSeq" id="XP_005645870.1">
    <property type="nucleotide sequence ID" value="XM_005645813.1"/>
</dbReference>
<dbReference type="GO" id="GO:0005737">
    <property type="term" value="C:cytoplasm"/>
    <property type="evidence" value="ECO:0007669"/>
    <property type="project" value="UniProtKB-SubCell"/>
</dbReference>
<keyword evidence="5" id="KW-0963">Cytoplasm</keyword>
<evidence type="ECO:0000256" key="10">
    <source>
        <dbReference type="SAM" id="MobiDB-lite"/>
    </source>
</evidence>
<dbReference type="KEGG" id="csl:COCSUDRAFT_56548"/>
<dbReference type="AlphaFoldDB" id="I0YSF7"/>
<keyword evidence="12" id="KW-1185">Reference proteome</keyword>
<protein>
    <recommendedName>
        <fullName evidence="4">CCR4-NOT transcription complex subunit 11</fullName>
    </recommendedName>
</protein>
<name>I0YSF7_COCSC</name>
<evidence type="ECO:0000256" key="2">
    <source>
        <dbReference type="ARBA" id="ARBA00004496"/>
    </source>
</evidence>
<dbReference type="STRING" id="574566.I0YSF7"/>
<evidence type="ECO:0000256" key="1">
    <source>
        <dbReference type="ARBA" id="ARBA00004123"/>
    </source>
</evidence>
<evidence type="ECO:0000256" key="7">
    <source>
        <dbReference type="ARBA" id="ARBA00023158"/>
    </source>
</evidence>
<sequence>MGCSEGSFGEAHGDGPSSDGAHVAPASEQAPALMAAAVKGPLRPNQQQQLLKELEGRPTTAAGFGLEPNALPPLVEHNPSIAVEVLLRLLKSKAAAADYLAVMVGMDLSLHSLEVVNRLATSAELPQEFVQDYIAGCIASCERAQDNFVQNRLVRLVCVFLQSLIRNNIVNLQDLFLEVQAFCISFSRIREAASLFRLLKTLEAADDGDEDDLMEAQSCQDK</sequence>
<keyword evidence="8" id="KW-0804">Transcription</keyword>
<organism evidence="11 12">
    <name type="scientific">Coccomyxa subellipsoidea (strain C-169)</name>
    <name type="common">Green microalga</name>
    <dbReference type="NCBI Taxonomy" id="574566"/>
    <lineage>
        <taxon>Eukaryota</taxon>
        <taxon>Viridiplantae</taxon>
        <taxon>Chlorophyta</taxon>
        <taxon>core chlorophytes</taxon>
        <taxon>Trebouxiophyceae</taxon>
        <taxon>Trebouxiophyceae incertae sedis</taxon>
        <taxon>Coccomyxaceae</taxon>
        <taxon>Coccomyxa</taxon>
        <taxon>Coccomyxa subellipsoidea</taxon>
    </lineage>
</organism>
<dbReference type="PANTHER" id="PTHR15975">
    <property type="entry name" value="CCR4-NOT TRANSCRIPTION COMPLEX SUBUNIT 11"/>
    <property type="match status" value="1"/>
</dbReference>
<keyword evidence="7" id="KW-0943">RNA-mediated gene silencing</keyword>
<dbReference type="GO" id="GO:0030014">
    <property type="term" value="C:CCR4-NOT complex"/>
    <property type="evidence" value="ECO:0007669"/>
    <property type="project" value="InterPro"/>
</dbReference>
<accession>I0YSF7</accession>
<feature type="region of interest" description="Disordered" evidence="10">
    <location>
        <begin position="1"/>
        <end position="25"/>
    </location>
</feature>
<dbReference type="Pfam" id="PF10155">
    <property type="entry name" value="CNOT11"/>
    <property type="match status" value="1"/>
</dbReference>
<evidence type="ECO:0000256" key="5">
    <source>
        <dbReference type="ARBA" id="ARBA00022490"/>
    </source>
</evidence>
<proteinExistence type="inferred from homology"/>
<dbReference type="InterPro" id="IPR019312">
    <property type="entry name" value="CNOT11"/>
</dbReference>
<dbReference type="PANTHER" id="PTHR15975:SF0">
    <property type="entry name" value="CCR4-NOT TRANSCRIPTION COMPLEX SUBUNIT 11"/>
    <property type="match status" value="1"/>
</dbReference>
<dbReference type="GeneID" id="17039700"/>
<evidence type="ECO:0000256" key="4">
    <source>
        <dbReference type="ARBA" id="ARBA00014872"/>
    </source>
</evidence>
<evidence type="ECO:0000256" key="9">
    <source>
        <dbReference type="ARBA" id="ARBA00023242"/>
    </source>
</evidence>
<keyword evidence="9" id="KW-0539">Nucleus</keyword>
<evidence type="ECO:0000256" key="8">
    <source>
        <dbReference type="ARBA" id="ARBA00023163"/>
    </source>
</evidence>
<comment type="similarity">
    <text evidence="3">Belongs to the CNOT11 family.</text>
</comment>
<dbReference type="EMBL" id="AGSI01000012">
    <property type="protein sequence ID" value="EIE21326.1"/>
    <property type="molecule type" value="Genomic_DNA"/>
</dbReference>
<gene>
    <name evidence="11" type="ORF">COCSUDRAFT_56548</name>
</gene>
<evidence type="ECO:0000313" key="11">
    <source>
        <dbReference type="EMBL" id="EIE21326.1"/>
    </source>
</evidence>
<dbReference type="eggNOG" id="KOG4508">
    <property type="taxonomic scope" value="Eukaryota"/>
</dbReference>
<comment type="caution">
    <text evidence="11">The sequence shown here is derived from an EMBL/GenBank/DDBJ whole genome shotgun (WGS) entry which is preliminary data.</text>
</comment>
<dbReference type="Proteomes" id="UP000007264">
    <property type="component" value="Unassembled WGS sequence"/>
</dbReference>
<evidence type="ECO:0000256" key="3">
    <source>
        <dbReference type="ARBA" id="ARBA00008030"/>
    </source>
</evidence>
<keyword evidence="6" id="KW-0805">Transcription regulation</keyword>
<dbReference type="GO" id="GO:0031047">
    <property type="term" value="P:regulatory ncRNA-mediated gene silencing"/>
    <property type="evidence" value="ECO:0007669"/>
    <property type="project" value="UniProtKB-KW"/>
</dbReference>
<dbReference type="OrthoDB" id="515566at2759"/>